<dbReference type="PROSITE" id="PS50240">
    <property type="entry name" value="TRYPSIN_DOM"/>
    <property type="match status" value="1"/>
</dbReference>
<dbReference type="InterPro" id="IPR009003">
    <property type="entry name" value="Peptidase_S1_PA"/>
</dbReference>
<dbReference type="Proteomes" id="UP001177023">
    <property type="component" value="Unassembled WGS sequence"/>
</dbReference>
<proteinExistence type="inferred from homology"/>
<evidence type="ECO:0000313" key="5">
    <source>
        <dbReference type="Proteomes" id="UP001177023"/>
    </source>
</evidence>
<dbReference type="InterPro" id="IPR043504">
    <property type="entry name" value="Peptidase_S1_PA_chymotrypsin"/>
</dbReference>
<dbReference type="SUPFAM" id="SSF50494">
    <property type="entry name" value="Trypsin-like serine proteases"/>
    <property type="match status" value="1"/>
</dbReference>
<dbReference type="PRINTS" id="PR00722">
    <property type="entry name" value="CHYMOTRYPSIN"/>
</dbReference>
<dbReference type="GO" id="GO:0004252">
    <property type="term" value="F:serine-type endopeptidase activity"/>
    <property type="evidence" value="ECO:0007669"/>
    <property type="project" value="InterPro"/>
</dbReference>
<comment type="similarity">
    <text evidence="2">Belongs to the peptidase S1 family. CLIP subfamily.</text>
</comment>
<gene>
    <name evidence="4" type="ORF">MSPICULIGERA_LOCUS14644</name>
</gene>
<keyword evidence="5" id="KW-1185">Reference proteome</keyword>
<dbReference type="AlphaFoldDB" id="A0AA36CVY7"/>
<dbReference type="InterPro" id="IPR018114">
    <property type="entry name" value="TRYPSIN_HIS"/>
</dbReference>
<dbReference type="Pfam" id="PF00089">
    <property type="entry name" value="Trypsin"/>
    <property type="match status" value="1"/>
</dbReference>
<organism evidence="4 5">
    <name type="scientific">Mesorhabditis spiculigera</name>
    <dbReference type="NCBI Taxonomy" id="96644"/>
    <lineage>
        <taxon>Eukaryota</taxon>
        <taxon>Metazoa</taxon>
        <taxon>Ecdysozoa</taxon>
        <taxon>Nematoda</taxon>
        <taxon>Chromadorea</taxon>
        <taxon>Rhabditida</taxon>
        <taxon>Rhabditina</taxon>
        <taxon>Rhabditomorpha</taxon>
        <taxon>Rhabditoidea</taxon>
        <taxon>Rhabditidae</taxon>
        <taxon>Mesorhabditinae</taxon>
        <taxon>Mesorhabditis</taxon>
    </lineage>
</organism>
<evidence type="ECO:0000313" key="4">
    <source>
        <dbReference type="EMBL" id="CAJ0576350.1"/>
    </source>
</evidence>
<dbReference type="Gene3D" id="2.40.10.10">
    <property type="entry name" value="Trypsin-like serine proteases"/>
    <property type="match status" value="2"/>
</dbReference>
<dbReference type="PROSITE" id="PS00134">
    <property type="entry name" value="TRYPSIN_HIS"/>
    <property type="match status" value="1"/>
</dbReference>
<keyword evidence="1" id="KW-1015">Disulfide bond</keyword>
<evidence type="ECO:0000256" key="2">
    <source>
        <dbReference type="ARBA" id="ARBA00024195"/>
    </source>
</evidence>
<dbReference type="PANTHER" id="PTHR24256">
    <property type="entry name" value="TRYPTASE-RELATED"/>
    <property type="match status" value="1"/>
</dbReference>
<evidence type="ECO:0000256" key="1">
    <source>
        <dbReference type="ARBA" id="ARBA00023157"/>
    </source>
</evidence>
<protein>
    <recommendedName>
        <fullName evidence="3">Peptidase S1 domain-containing protein</fullName>
    </recommendedName>
</protein>
<name>A0AA36CVY7_9BILA</name>
<dbReference type="InterPro" id="IPR051487">
    <property type="entry name" value="Ser/Thr_Proteases_Immune/Dev"/>
</dbReference>
<feature type="non-terminal residue" evidence="4">
    <location>
        <position position="1"/>
    </location>
</feature>
<dbReference type="InterPro" id="IPR001254">
    <property type="entry name" value="Trypsin_dom"/>
</dbReference>
<comment type="caution">
    <text evidence="4">The sequence shown here is derived from an EMBL/GenBank/DDBJ whole genome shotgun (WGS) entry which is preliminary data.</text>
</comment>
<dbReference type="EMBL" id="CATQJA010002643">
    <property type="protein sequence ID" value="CAJ0576350.1"/>
    <property type="molecule type" value="Genomic_DNA"/>
</dbReference>
<dbReference type="GO" id="GO:0006508">
    <property type="term" value="P:proteolysis"/>
    <property type="evidence" value="ECO:0007669"/>
    <property type="project" value="InterPro"/>
</dbReference>
<evidence type="ECO:0000259" key="3">
    <source>
        <dbReference type="PROSITE" id="PS50240"/>
    </source>
</evidence>
<accession>A0AA36CVY7</accession>
<feature type="domain" description="Peptidase S1" evidence="3">
    <location>
        <begin position="1"/>
        <end position="110"/>
    </location>
</feature>
<sequence>MLKDVVLRGHAQVCGGTIVSPYWVLTAAHCVEDRGAVELAVIAGVSRIYDHSSKRDDYNVADVALLKLATPIQMRAKQTTPTLLVMPDALNGYMDQENLRGIVAGWGLLQ</sequence>
<dbReference type="InterPro" id="IPR001314">
    <property type="entry name" value="Peptidase_S1A"/>
</dbReference>
<reference evidence="4" key="1">
    <citation type="submission" date="2023-06" db="EMBL/GenBank/DDBJ databases">
        <authorList>
            <person name="Delattre M."/>
        </authorList>
    </citation>
    <scope>NUCLEOTIDE SEQUENCE</scope>
    <source>
        <strain evidence="4">AF72</strain>
    </source>
</reference>